<dbReference type="PANTHER" id="PTHR11002">
    <property type="entry name" value="CARBONIC ANHYDRASE"/>
    <property type="match status" value="1"/>
</dbReference>
<feature type="binding site" evidence="9">
    <location>
        <position position="104"/>
    </location>
    <ligand>
        <name>Zn(2+)</name>
        <dbReference type="ChEBI" id="CHEBI:29105"/>
    </ligand>
</feature>
<comment type="caution">
    <text evidence="11">The sequence shown here is derived from an EMBL/GenBank/DDBJ whole genome shotgun (WGS) entry which is preliminary data.</text>
</comment>
<protein>
    <recommendedName>
        <fullName evidence="3 10">Carbonic anhydrase</fullName>
        <ecNumber evidence="2 10">4.2.1.1</ecNumber>
    </recommendedName>
    <alternativeName>
        <fullName evidence="7 10">Carbonate dehydratase</fullName>
    </alternativeName>
</protein>
<dbReference type="PANTHER" id="PTHR11002:SF76">
    <property type="entry name" value="CARBONIC ANHYDRASE"/>
    <property type="match status" value="1"/>
</dbReference>
<gene>
    <name evidence="11" type="ORF">FKG95_17930</name>
</gene>
<accession>A0A545TMK7</accession>
<comment type="function">
    <text evidence="10">Reversible hydration of carbon dioxide.</text>
</comment>
<dbReference type="SMART" id="SM00947">
    <property type="entry name" value="Pro_CA"/>
    <property type="match status" value="1"/>
</dbReference>
<dbReference type="GO" id="GO:0015976">
    <property type="term" value="P:carbon utilization"/>
    <property type="evidence" value="ECO:0007669"/>
    <property type="project" value="InterPro"/>
</dbReference>
<keyword evidence="12" id="KW-1185">Reference proteome</keyword>
<sequence>MRRVSDLVEGYHRFLRGQYPEEAELYRSLAEAGQAPKTMVIACCDSRVDPAAIFNAGPGRLFVVRNVANLVPPFEPSGDHHGTSAAVEYAVLSLEVENILVMGHGRCGGIRAFLDGLHEKPSKHSFIDSWMSLLSPAREEALRDCAGEPIEAQQRALEHASIRNSIENLKTFPFVKERVDDGRLRLMGAFFDIAEGLLMTLNQESGQFEAVDQ</sequence>
<evidence type="ECO:0000256" key="2">
    <source>
        <dbReference type="ARBA" id="ARBA00012925"/>
    </source>
</evidence>
<dbReference type="SUPFAM" id="SSF53056">
    <property type="entry name" value="beta-carbonic anhydrase, cab"/>
    <property type="match status" value="1"/>
</dbReference>
<feature type="binding site" evidence="9">
    <location>
        <position position="107"/>
    </location>
    <ligand>
        <name>Zn(2+)</name>
        <dbReference type="ChEBI" id="CHEBI:29105"/>
    </ligand>
</feature>
<dbReference type="InterPro" id="IPR045066">
    <property type="entry name" value="Beta_CA_cladeB"/>
</dbReference>
<evidence type="ECO:0000256" key="4">
    <source>
        <dbReference type="ARBA" id="ARBA00022723"/>
    </source>
</evidence>
<dbReference type="GO" id="GO:0004089">
    <property type="term" value="F:carbonate dehydratase activity"/>
    <property type="evidence" value="ECO:0007669"/>
    <property type="project" value="UniProtKB-UniRule"/>
</dbReference>
<dbReference type="Gene3D" id="3.40.1050.10">
    <property type="entry name" value="Carbonic anhydrase"/>
    <property type="match status" value="1"/>
</dbReference>
<comment type="catalytic activity">
    <reaction evidence="8 10">
        <text>hydrogencarbonate + H(+) = CO2 + H2O</text>
        <dbReference type="Rhea" id="RHEA:10748"/>
        <dbReference type="ChEBI" id="CHEBI:15377"/>
        <dbReference type="ChEBI" id="CHEBI:15378"/>
        <dbReference type="ChEBI" id="CHEBI:16526"/>
        <dbReference type="ChEBI" id="CHEBI:17544"/>
        <dbReference type="EC" id="4.2.1.1"/>
    </reaction>
</comment>
<comment type="cofactor">
    <cofactor evidence="9">
        <name>Zn(2+)</name>
        <dbReference type="ChEBI" id="CHEBI:29105"/>
    </cofactor>
    <text evidence="9">Binds 1 zinc ion per subunit.</text>
</comment>
<evidence type="ECO:0000256" key="3">
    <source>
        <dbReference type="ARBA" id="ARBA00014628"/>
    </source>
</evidence>
<evidence type="ECO:0000313" key="12">
    <source>
        <dbReference type="Proteomes" id="UP000315252"/>
    </source>
</evidence>
<dbReference type="InterPro" id="IPR001765">
    <property type="entry name" value="Carbonic_anhydrase"/>
</dbReference>
<dbReference type="GO" id="GO:0008270">
    <property type="term" value="F:zinc ion binding"/>
    <property type="evidence" value="ECO:0007669"/>
    <property type="project" value="UniProtKB-UniRule"/>
</dbReference>
<dbReference type="InterPro" id="IPR015892">
    <property type="entry name" value="Carbonic_anhydrase_CS"/>
</dbReference>
<keyword evidence="6 10" id="KW-0456">Lyase</keyword>
<dbReference type="FunFam" id="3.40.1050.10:FF:000003">
    <property type="entry name" value="Carbonic anhydrase"/>
    <property type="match status" value="1"/>
</dbReference>
<dbReference type="RefSeq" id="WP_142897777.1">
    <property type="nucleotide sequence ID" value="NZ_ML660057.1"/>
</dbReference>
<evidence type="ECO:0000256" key="10">
    <source>
        <dbReference type="RuleBase" id="RU003956"/>
    </source>
</evidence>
<name>A0A545TMK7_9PROT</name>
<keyword evidence="4 9" id="KW-0479">Metal-binding</keyword>
<dbReference type="OrthoDB" id="9797527at2"/>
<dbReference type="InterPro" id="IPR036874">
    <property type="entry name" value="Carbonic_anhydrase_sf"/>
</dbReference>
<dbReference type="CDD" id="cd00884">
    <property type="entry name" value="beta_CA_cladeB"/>
    <property type="match status" value="1"/>
</dbReference>
<evidence type="ECO:0000256" key="5">
    <source>
        <dbReference type="ARBA" id="ARBA00022833"/>
    </source>
</evidence>
<organism evidence="11 12">
    <name type="scientific">Denitrobaculum tricleocarpae</name>
    <dbReference type="NCBI Taxonomy" id="2591009"/>
    <lineage>
        <taxon>Bacteria</taxon>
        <taxon>Pseudomonadati</taxon>
        <taxon>Pseudomonadota</taxon>
        <taxon>Alphaproteobacteria</taxon>
        <taxon>Rhodospirillales</taxon>
        <taxon>Rhodospirillaceae</taxon>
        <taxon>Denitrobaculum</taxon>
    </lineage>
</organism>
<dbReference type="AlphaFoldDB" id="A0A545TMK7"/>
<evidence type="ECO:0000256" key="1">
    <source>
        <dbReference type="ARBA" id="ARBA00006217"/>
    </source>
</evidence>
<evidence type="ECO:0000313" key="11">
    <source>
        <dbReference type="EMBL" id="TQV78444.1"/>
    </source>
</evidence>
<evidence type="ECO:0000256" key="8">
    <source>
        <dbReference type="ARBA" id="ARBA00048348"/>
    </source>
</evidence>
<dbReference type="Pfam" id="PF00484">
    <property type="entry name" value="Pro_CA"/>
    <property type="match status" value="1"/>
</dbReference>
<evidence type="ECO:0000256" key="6">
    <source>
        <dbReference type="ARBA" id="ARBA00023239"/>
    </source>
</evidence>
<dbReference type="PROSITE" id="PS00705">
    <property type="entry name" value="PROK_CO2_ANHYDRASE_2"/>
    <property type="match status" value="1"/>
</dbReference>
<dbReference type="Proteomes" id="UP000315252">
    <property type="component" value="Unassembled WGS sequence"/>
</dbReference>
<evidence type="ECO:0000256" key="9">
    <source>
        <dbReference type="PIRSR" id="PIRSR601765-1"/>
    </source>
</evidence>
<dbReference type="EMBL" id="VHSH01000006">
    <property type="protein sequence ID" value="TQV78444.1"/>
    <property type="molecule type" value="Genomic_DNA"/>
</dbReference>
<evidence type="ECO:0000256" key="7">
    <source>
        <dbReference type="ARBA" id="ARBA00031969"/>
    </source>
</evidence>
<feature type="binding site" evidence="9">
    <location>
        <position position="45"/>
    </location>
    <ligand>
        <name>Zn(2+)</name>
        <dbReference type="ChEBI" id="CHEBI:29105"/>
    </ligand>
</feature>
<keyword evidence="5 9" id="KW-0862">Zinc</keyword>
<dbReference type="EC" id="4.2.1.1" evidence="2 10"/>
<feature type="binding site" evidence="9">
    <location>
        <position position="43"/>
    </location>
    <ligand>
        <name>Zn(2+)</name>
        <dbReference type="ChEBI" id="CHEBI:29105"/>
    </ligand>
</feature>
<comment type="similarity">
    <text evidence="1 10">Belongs to the beta-class carbonic anhydrase family.</text>
</comment>
<proteinExistence type="inferred from homology"/>
<reference evidence="11 12" key="1">
    <citation type="submission" date="2019-06" db="EMBL/GenBank/DDBJ databases">
        <title>Whole genome sequence for Rhodospirillaceae sp. R148.</title>
        <authorList>
            <person name="Wang G."/>
        </authorList>
    </citation>
    <scope>NUCLEOTIDE SEQUENCE [LARGE SCALE GENOMIC DNA]</scope>
    <source>
        <strain evidence="11 12">R148</strain>
    </source>
</reference>